<dbReference type="EMBL" id="GBRH01236567">
    <property type="protein sequence ID" value="JAD61328.1"/>
    <property type="molecule type" value="Transcribed_RNA"/>
</dbReference>
<reference evidence="1" key="2">
    <citation type="journal article" date="2015" name="Data Brief">
        <title>Shoot transcriptome of the giant reed, Arundo donax.</title>
        <authorList>
            <person name="Barrero R.A."/>
            <person name="Guerrero F.D."/>
            <person name="Moolhuijzen P."/>
            <person name="Goolsby J.A."/>
            <person name="Tidwell J."/>
            <person name="Bellgard S.E."/>
            <person name="Bellgard M.I."/>
        </authorList>
    </citation>
    <scope>NUCLEOTIDE SEQUENCE</scope>
    <source>
        <tissue evidence="1">Shoot tissue taken approximately 20 cm above the soil surface</tissue>
    </source>
</reference>
<dbReference type="AlphaFoldDB" id="A0A0A9BGN3"/>
<reference evidence="1" key="1">
    <citation type="submission" date="2014-09" db="EMBL/GenBank/DDBJ databases">
        <authorList>
            <person name="Magalhaes I.L.F."/>
            <person name="Oliveira U."/>
            <person name="Santos F.R."/>
            <person name="Vidigal T.H.D.A."/>
            <person name="Brescovit A.D."/>
            <person name="Santos A.J."/>
        </authorList>
    </citation>
    <scope>NUCLEOTIDE SEQUENCE</scope>
    <source>
        <tissue evidence="1">Shoot tissue taken approximately 20 cm above the soil surface</tissue>
    </source>
</reference>
<name>A0A0A9BGN3_ARUDO</name>
<accession>A0A0A9BGN3</accession>
<protein>
    <submittedName>
        <fullName evidence="1">Uncharacterized protein</fullName>
    </submittedName>
</protein>
<organism evidence="1">
    <name type="scientific">Arundo donax</name>
    <name type="common">Giant reed</name>
    <name type="synonym">Donax arundinaceus</name>
    <dbReference type="NCBI Taxonomy" id="35708"/>
    <lineage>
        <taxon>Eukaryota</taxon>
        <taxon>Viridiplantae</taxon>
        <taxon>Streptophyta</taxon>
        <taxon>Embryophyta</taxon>
        <taxon>Tracheophyta</taxon>
        <taxon>Spermatophyta</taxon>
        <taxon>Magnoliopsida</taxon>
        <taxon>Liliopsida</taxon>
        <taxon>Poales</taxon>
        <taxon>Poaceae</taxon>
        <taxon>PACMAD clade</taxon>
        <taxon>Arundinoideae</taxon>
        <taxon>Arundineae</taxon>
        <taxon>Arundo</taxon>
    </lineage>
</organism>
<sequence>MVAARKYGSSSSCNNNNNKWRIDRQSIGWMGLDLLRSSLAVGRSWRGEERRMQWMDEP</sequence>
<evidence type="ECO:0000313" key="1">
    <source>
        <dbReference type="EMBL" id="JAD61328.1"/>
    </source>
</evidence>
<proteinExistence type="predicted"/>